<feature type="domain" description="AMP-dependent synthetase/ligase" evidence="4">
    <location>
        <begin position="2"/>
        <end position="90"/>
    </location>
</feature>
<dbReference type="WBParaSite" id="nRc.2.0.1.t38538-RA">
    <property type="protein sequence ID" value="nRc.2.0.1.t38538-RA"/>
    <property type="gene ID" value="nRc.2.0.1.g38538"/>
</dbReference>
<dbReference type="Proteomes" id="UP000887565">
    <property type="component" value="Unplaced"/>
</dbReference>
<sequence>MACGSAPCSPETLTFMRVALGCFIVEGYGCTENTGGASCTLEGDCETGHVGPPCPSNKIKLIQVPEVVSMGIPNAGEVCIFGATVFQSYFKDTAMTFKVIDKDGWLHTGDIGVWTEQGTLKIIGRKNCLFKLPQGEFISPDKIENIYCRSQFIFQIFVYGDNHHDHLVGILIPDFNNLKLALKPILGPKASLLDMCTHEGKNLLAKYERTPSMLGEQGVRRASPSMRGEHARSCARRCLPSMLGERARGEFARRAVATVTLIIHDMQEQARAVGLNQVEQVNKITLHSQAFTVENGLITPTMKLKRMAIAKRFAAEIASMALYCERPITAKQPHYRDKCELLVVSQHEENGQRKRQ</sequence>
<dbReference type="EC" id="6.2.1.3" evidence="3"/>
<proteinExistence type="predicted"/>
<dbReference type="GO" id="GO:0005783">
    <property type="term" value="C:endoplasmic reticulum"/>
    <property type="evidence" value="ECO:0007669"/>
    <property type="project" value="TreeGrafter"/>
</dbReference>
<evidence type="ECO:0000256" key="2">
    <source>
        <dbReference type="ARBA" id="ARBA00022832"/>
    </source>
</evidence>
<protein>
    <recommendedName>
        <fullName evidence="3">long-chain-fatty-acid--CoA ligase</fullName>
        <ecNumber evidence="3">6.2.1.3</ecNumber>
    </recommendedName>
</protein>
<dbReference type="InterPro" id="IPR000873">
    <property type="entry name" value="AMP-dep_synth/lig_dom"/>
</dbReference>
<dbReference type="PANTHER" id="PTHR43272:SF107">
    <property type="entry name" value="LONG-CHAIN-FATTY-ACID--COA LIGASE 5"/>
    <property type="match status" value="1"/>
</dbReference>
<dbReference type="GO" id="GO:0016020">
    <property type="term" value="C:membrane"/>
    <property type="evidence" value="ECO:0007669"/>
    <property type="project" value="TreeGrafter"/>
</dbReference>
<organism evidence="5 6">
    <name type="scientific">Romanomermis culicivorax</name>
    <name type="common">Nematode worm</name>
    <dbReference type="NCBI Taxonomy" id="13658"/>
    <lineage>
        <taxon>Eukaryota</taxon>
        <taxon>Metazoa</taxon>
        <taxon>Ecdysozoa</taxon>
        <taxon>Nematoda</taxon>
        <taxon>Enoplea</taxon>
        <taxon>Dorylaimia</taxon>
        <taxon>Mermithida</taxon>
        <taxon>Mermithoidea</taxon>
        <taxon>Mermithidae</taxon>
        <taxon>Romanomermis</taxon>
    </lineage>
</organism>
<keyword evidence="5" id="KW-1185">Reference proteome</keyword>
<dbReference type="SUPFAM" id="SSF56801">
    <property type="entry name" value="Acetyl-CoA synthetase-like"/>
    <property type="match status" value="1"/>
</dbReference>
<name>A0A915KIG4_ROMCU</name>
<dbReference type="Gene3D" id="3.40.50.12780">
    <property type="entry name" value="N-terminal domain of ligase-like"/>
    <property type="match status" value="1"/>
</dbReference>
<evidence type="ECO:0000313" key="5">
    <source>
        <dbReference type="Proteomes" id="UP000887565"/>
    </source>
</evidence>
<evidence type="ECO:0000256" key="1">
    <source>
        <dbReference type="ARBA" id="ARBA00022598"/>
    </source>
</evidence>
<dbReference type="PANTHER" id="PTHR43272">
    <property type="entry name" value="LONG-CHAIN-FATTY-ACID--COA LIGASE"/>
    <property type="match status" value="1"/>
</dbReference>
<accession>A0A915KIG4</accession>
<keyword evidence="2" id="KW-0443">Lipid metabolism</keyword>
<dbReference type="Pfam" id="PF00501">
    <property type="entry name" value="AMP-binding"/>
    <property type="match status" value="1"/>
</dbReference>
<evidence type="ECO:0000256" key="3">
    <source>
        <dbReference type="ARBA" id="ARBA00026121"/>
    </source>
</evidence>
<reference evidence="6" key="1">
    <citation type="submission" date="2022-11" db="UniProtKB">
        <authorList>
            <consortium name="WormBaseParasite"/>
        </authorList>
    </citation>
    <scope>IDENTIFICATION</scope>
</reference>
<evidence type="ECO:0000313" key="6">
    <source>
        <dbReference type="WBParaSite" id="nRc.2.0.1.t38538-RA"/>
    </source>
</evidence>
<dbReference type="GO" id="GO:0004467">
    <property type="term" value="F:long-chain fatty acid-CoA ligase activity"/>
    <property type="evidence" value="ECO:0007669"/>
    <property type="project" value="UniProtKB-EC"/>
</dbReference>
<keyword evidence="2" id="KW-0276">Fatty acid metabolism</keyword>
<evidence type="ECO:0000259" key="4">
    <source>
        <dbReference type="Pfam" id="PF00501"/>
    </source>
</evidence>
<dbReference type="AlphaFoldDB" id="A0A915KIG4"/>
<keyword evidence="1" id="KW-0436">Ligase</keyword>
<dbReference type="InterPro" id="IPR042099">
    <property type="entry name" value="ANL_N_sf"/>
</dbReference>